<dbReference type="AlphaFoldDB" id="A0A2J6QC75"/>
<comment type="similarity">
    <text evidence="1">Belongs to the PheA/TfdB FAD monooxygenase family.</text>
</comment>
<evidence type="ECO:0000256" key="2">
    <source>
        <dbReference type="ARBA" id="ARBA00022630"/>
    </source>
</evidence>
<name>A0A2J6QC75_9HELO</name>
<reference evidence="7 8" key="1">
    <citation type="submission" date="2016-05" db="EMBL/GenBank/DDBJ databases">
        <title>A degradative enzymes factory behind the ericoid mycorrhizal symbiosis.</title>
        <authorList>
            <consortium name="DOE Joint Genome Institute"/>
            <person name="Martino E."/>
            <person name="Morin E."/>
            <person name="Grelet G."/>
            <person name="Kuo A."/>
            <person name="Kohler A."/>
            <person name="Daghino S."/>
            <person name="Barry K."/>
            <person name="Choi C."/>
            <person name="Cichocki N."/>
            <person name="Clum A."/>
            <person name="Copeland A."/>
            <person name="Hainaut M."/>
            <person name="Haridas S."/>
            <person name="Labutti K."/>
            <person name="Lindquist E."/>
            <person name="Lipzen A."/>
            <person name="Khouja H.-R."/>
            <person name="Murat C."/>
            <person name="Ohm R."/>
            <person name="Olson A."/>
            <person name="Spatafora J."/>
            <person name="Veneault-Fourrey C."/>
            <person name="Henrissat B."/>
            <person name="Grigoriev I."/>
            <person name="Martin F."/>
            <person name="Perotto S."/>
        </authorList>
    </citation>
    <scope>NUCLEOTIDE SEQUENCE [LARGE SCALE GENOMIC DNA]</scope>
    <source>
        <strain evidence="7 8">UAMH 7357</strain>
    </source>
</reference>
<dbReference type="InterPro" id="IPR012941">
    <property type="entry name" value="Phe_hydrox_C_dim_dom"/>
</dbReference>
<dbReference type="Gene3D" id="3.30.9.10">
    <property type="entry name" value="D-Amino Acid Oxidase, subunit A, domain 2"/>
    <property type="match status" value="1"/>
</dbReference>
<dbReference type="PRINTS" id="PR00420">
    <property type="entry name" value="RNGMNOXGNASE"/>
</dbReference>
<dbReference type="PANTHER" id="PTHR43004">
    <property type="entry name" value="TRK SYSTEM POTASSIUM UPTAKE PROTEIN"/>
    <property type="match status" value="1"/>
</dbReference>
<dbReference type="EMBL" id="KZ613474">
    <property type="protein sequence ID" value="PMD23855.1"/>
    <property type="molecule type" value="Genomic_DNA"/>
</dbReference>
<evidence type="ECO:0000259" key="5">
    <source>
        <dbReference type="Pfam" id="PF01494"/>
    </source>
</evidence>
<evidence type="ECO:0000313" key="7">
    <source>
        <dbReference type="EMBL" id="PMD23855.1"/>
    </source>
</evidence>
<evidence type="ECO:0000259" key="6">
    <source>
        <dbReference type="Pfam" id="PF07976"/>
    </source>
</evidence>
<dbReference type="InterPro" id="IPR050641">
    <property type="entry name" value="RIFMO-like"/>
</dbReference>
<keyword evidence="3" id="KW-0274">FAD</keyword>
<feature type="domain" description="FAD-binding" evidence="5">
    <location>
        <begin position="14"/>
        <end position="369"/>
    </location>
</feature>
<sequence length="613" mass="68135">MVNGNHDVKESTHQVVVVGAGPGGLMLTSNLVRYGIKTTIVDDRVDKTSTGRADGLQPKTIETFKQLGLAGPLLQRGVRIYDICFWNSSAETTLRRTGREIHYPPEVVDVEEPYILLVHQGMVEDIFLKDLRLRGVEVIRSTPFSSYSQKKEANSIVEVECTDLKTGRIRPFKTQYLVGCDGAHSKVRKVMLGAVEHTQASKSAWGVLDGVIETDFPDRWSKAVISSETAGSILCIPRERNMTRLYIELHPAEAPISSDAATEEFVMWRAKEIMKPFTLSWKTVEWFGIYKVGQRVAKAFSDDSQRVFIAGDAAHSHSPKAAQGMNVSMHDSFNLAWKINLSVRGLANDSLLATYQQERKKIAEDLIDFDFGHATAISAGDPVALADNFTKNIRFISGVGAEYSENVLNVLGKNPKGGLRGGSLLLPAKVTRYIDANPVDLQLEIPMLGQFRIFFFTPDVKTACAFLDRVCDEIASPRTILGRVSQAATASYAALSPVHTEMDEFVQPNRYIGASKVFTYSIVTTMNKDDVEIRDLPQLLQDSCWTFYLDSVMKEPTCTEKWLGKLSEHEVAIVNVRPDGYVGSIGRWNAIDVGADDEAVRWLDTYYKGFLKA</sequence>
<dbReference type="InterPro" id="IPR038220">
    <property type="entry name" value="PHOX_C_sf"/>
</dbReference>
<dbReference type="SUPFAM" id="SSF51905">
    <property type="entry name" value="FAD/NAD(P)-binding domain"/>
    <property type="match status" value="1"/>
</dbReference>
<keyword evidence="4" id="KW-0560">Oxidoreductase</keyword>
<evidence type="ECO:0000256" key="1">
    <source>
        <dbReference type="ARBA" id="ARBA00007801"/>
    </source>
</evidence>
<keyword evidence="7" id="KW-0503">Monooxygenase</keyword>
<accession>A0A2J6QC75</accession>
<dbReference type="InterPro" id="IPR002938">
    <property type="entry name" value="FAD-bd"/>
</dbReference>
<dbReference type="InterPro" id="IPR036249">
    <property type="entry name" value="Thioredoxin-like_sf"/>
</dbReference>
<proteinExistence type="inferred from homology"/>
<dbReference type="Gene3D" id="3.40.30.20">
    <property type="match status" value="1"/>
</dbReference>
<feature type="domain" description="Phenol hydroxylase-like C-terminal dimerisation" evidence="6">
    <location>
        <begin position="403"/>
        <end position="611"/>
    </location>
</feature>
<dbReference type="Pfam" id="PF01494">
    <property type="entry name" value="FAD_binding_3"/>
    <property type="match status" value="1"/>
</dbReference>
<keyword evidence="2" id="KW-0285">Flavoprotein</keyword>
<evidence type="ECO:0000256" key="3">
    <source>
        <dbReference type="ARBA" id="ARBA00022827"/>
    </source>
</evidence>
<keyword evidence="8" id="KW-1185">Reference proteome</keyword>
<dbReference type="GO" id="GO:0016709">
    <property type="term" value="F:oxidoreductase activity, acting on paired donors, with incorporation or reduction of molecular oxygen, NAD(P)H as one donor, and incorporation of one atom of oxygen"/>
    <property type="evidence" value="ECO:0007669"/>
    <property type="project" value="UniProtKB-ARBA"/>
</dbReference>
<evidence type="ECO:0000256" key="4">
    <source>
        <dbReference type="ARBA" id="ARBA00023002"/>
    </source>
</evidence>
<dbReference type="GO" id="GO:0071949">
    <property type="term" value="F:FAD binding"/>
    <property type="evidence" value="ECO:0007669"/>
    <property type="project" value="InterPro"/>
</dbReference>
<dbReference type="SUPFAM" id="SSF52833">
    <property type="entry name" value="Thioredoxin-like"/>
    <property type="match status" value="1"/>
</dbReference>
<dbReference type="OrthoDB" id="1716816at2759"/>
<dbReference type="Pfam" id="PF07976">
    <property type="entry name" value="Phe_hydrox_dim"/>
    <property type="match status" value="1"/>
</dbReference>
<protein>
    <submittedName>
        <fullName evidence="7">FAD monooxygenase-like protein</fullName>
    </submittedName>
</protein>
<gene>
    <name evidence="7" type="ORF">NA56DRAFT_567839</name>
</gene>
<dbReference type="Proteomes" id="UP000235672">
    <property type="component" value="Unassembled WGS sequence"/>
</dbReference>
<dbReference type="PANTHER" id="PTHR43004:SF4">
    <property type="entry name" value="FAD-BINDING DOMAIN-CONTAINING PROTEIN"/>
    <property type="match status" value="1"/>
</dbReference>
<organism evidence="7 8">
    <name type="scientific">Hyaloscypha hepaticicola</name>
    <dbReference type="NCBI Taxonomy" id="2082293"/>
    <lineage>
        <taxon>Eukaryota</taxon>
        <taxon>Fungi</taxon>
        <taxon>Dikarya</taxon>
        <taxon>Ascomycota</taxon>
        <taxon>Pezizomycotina</taxon>
        <taxon>Leotiomycetes</taxon>
        <taxon>Helotiales</taxon>
        <taxon>Hyaloscyphaceae</taxon>
        <taxon>Hyaloscypha</taxon>
    </lineage>
</organism>
<evidence type="ECO:0000313" key="8">
    <source>
        <dbReference type="Proteomes" id="UP000235672"/>
    </source>
</evidence>
<dbReference type="InterPro" id="IPR036188">
    <property type="entry name" value="FAD/NAD-bd_sf"/>
</dbReference>
<dbReference type="Gene3D" id="3.50.50.60">
    <property type="entry name" value="FAD/NAD(P)-binding domain"/>
    <property type="match status" value="1"/>
</dbReference>
<dbReference type="SUPFAM" id="SSF54373">
    <property type="entry name" value="FAD-linked reductases, C-terminal domain"/>
    <property type="match status" value="1"/>
</dbReference>
<dbReference type="STRING" id="1745343.A0A2J6QC75"/>